<dbReference type="RefSeq" id="WP_019388298.1">
    <property type="nucleotide sequence ID" value="NZ_ALIH01000012.1"/>
</dbReference>
<dbReference type="Pfam" id="PF13385">
    <property type="entry name" value="Laminin_G_3"/>
    <property type="match status" value="1"/>
</dbReference>
<dbReference type="InterPro" id="IPR028974">
    <property type="entry name" value="TSP_type-3_rpt"/>
</dbReference>
<evidence type="ECO:0000313" key="6">
    <source>
        <dbReference type="EMBL" id="SHJ08745.1"/>
    </source>
</evidence>
<keyword evidence="2" id="KW-0732">Signal</keyword>
<dbReference type="NCBIfam" id="NF033679">
    <property type="entry name" value="DNRLRE_dom"/>
    <property type="match status" value="1"/>
</dbReference>
<evidence type="ECO:0000256" key="1">
    <source>
        <dbReference type="ARBA" id="ARBA00022670"/>
    </source>
</evidence>
<dbReference type="OrthoDB" id="2582440at2"/>
<dbReference type="GO" id="GO:0004553">
    <property type="term" value="F:hydrolase activity, hydrolyzing O-glycosyl compounds"/>
    <property type="evidence" value="ECO:0007669"/>
    <property type="project" value="UniProtKB-ARBA"/>
</dbReference>
<gene>
    <name evidence="6" type="ORF">SAMN05216261_2740</name>
</gene>
<feature type="domain" description="P/Homo B" evidence="5">
    <location>
        <begin position="54"/>
        <end position="211"/>
    </location>
</feature>
<keyword evidence="7" id="KW-1185">Reference proteome</keyword>
<evidence type="ECO:0000256" key="4">
    <source>
        <dbReference type="ARBA" id="ARBA00023157"/>
    </source>
</evidence>
<accession>A0A1M6GFJ7</accession>
<keyword evidence="4" id="KW-1015">Disulfide bond</keyword>
<dbReference type="SUPFAM" id="SSF49899">
    <property type="entry name" value="Concanavalin A-like lectins/glucanases"/>
    <property type="match status" value="1"/>
</dbReference>
<dbReference type="Gene3D" id="4.10.1080.10">
    <property type="entry name" value="TSP type-3 repeat"/>
    <property type="match status" value="1"/>
</dbReference>
<dbReference type="GO" id="GO:0004252">
    <property type="term" value="F:serine-type endopeptidase activity"/>
    <property type="evidence" value="ECO:0007669"/>
    <property type="project" value="InterPro"/>
</dbReference>
<dbReference type="EMBL" id="FQYK01000008">
    <property type="protein sequence ID" value="SHJ08745.1"/>
    <property type="molecule type" value="Genomic_DNA"/>
</dbReference>
<name>A0A1M6GFJ7_9FLAO</name>
<dbReference type="PROSITE" id="PS51829">
    <property type="entry name" value="P_HOMO_B"/>
    <property type="match status" value="1"/>
</dbReference>
<dbReference type="InterPro" id="IPR002884">
    <property type="entry name" value="P_dom"/>
</dbReference>
<dbReference type="GO" id="GO:0006508">
    <property type="term" value="P:proteolysis"/>
    <property type="evidence" value="ECO:0007669"/>
    <property type="project" value="UniProtKB-KW"/>
</dbReference>
<sequence length="1963" mass="211819">MNNVLLLNSYVSSNSSSHTIINYSKNTSYSQSLNPNKKIWAFAILLILAFNNLLSAQITGTNNTLVDGSGSDPQTVSTSINLPSGVITSAANISVSIVVNHKNLGDVTATLSGPCGSTILFSEPIGGTGSSTYDLTKNGSYVFSNTGASFPISSNNKEVNHELYAGNFNGLTFPCNYGGNWTITLSTKSGGDNQKITLNSWSITVTSTVKKQLYLSDPSQSLDRIDPVATNDLTTVISPVITPGSSVTVNLIATKDTGIKLKKSDKNYGSCTAIEIDREATDLQRALFQFDLSSIPTGAIIQNAELQLNCISGADMDVSVIKIGSSDSWDEGNSCDSNNSSNWDYRTASSNWSAIGAIGPDHDSGTPEATINAKDTGIQTWPLTCLVKEWVSGISINNGIVVGSQDGGGDRIATYDTRETTSGVKPTLQVTYTTGGISFNQSPSFCSPFTIKGGSPITVTNYVDIVTGTMPTNPDVTAVLKTGCSNIIITLTNPTYNSGTGILTWTGTLASDVTIPAGDAINLFVSSAESGVGFSINYDSKTKPSKIEFETPSYININSHNVYDAPYPGGSLITSAGVVTPVYVRTVVTDPFGFEDITSLELNIAGSLVNVTSVSNTSCTRTYEYNWNTPTVAAIYSIPAKAKEGYENTVTHEMPLTFEVTGGFDSDGDGVLDGIDIDDDNDGILDTLECPNIVNPPLLDPDFESVDIVSSGLDGGPTDVTPTTGLWKGDANNIPFWQSADPVNNYLEIWSNSQTAGNDVGGQAYTGNQWAEINASTNDGLYQDIVSTPGDILQWSFAHRKRTGYAGSATEDIARLMIGDPNGTMSSQGDFASANNASWTNHSGTYVVPPGQTTTRLTFTWVNSVSGSPSSGNFVDNVQLFVIPNDCADTDGDSIPDYFDLDSDNDGIPDIVEAGLGSISAGTGKIPLSVFIDNNNNGMHDAFEQHTPLDSDGDGTPNYLDLDSDNDGVFDVDEARTERYVFSELVFENGDGDVTGDGVGDGTDSEAFRERDFDGNGILDYFGDGILDIYDYGTGANEFGNLSQGTSPLFIKDTDNDGIPDYIDTTSDGSTFDISHTHYADLDANNDGLIDDNYDSDGDGILDLFDTNDAVFGSPRDLEGKFDLFFDGRNDFAEDINFINGWNEATIMAWIKIDPTASGTQVIVGQNTFYLQLNADKSISAIANGNTATNGVGINTNQWTHIAATYSNNNGLLKLYINGEDISSTEVSGALSADSSNFTIGRKPNTNSNYFKGYLDEIRVFLTALSTNELQKMVYQEIESNGNNTKGLIIPLDVDNLIDTETNIPLAWSNLKRYYRMDGFKDDILDDFTTPSADVGLGAKIYNIKIIDTQTAPLPFVTKQSGRLNAAVNDPDNGINGDDAINNNSAIVKIEHNDVFIDSELKQLGLFINQQDASSNPILFEVKNDSELNVSWYLKLDGKIDLEGESQLVQGQESVLDPTSSGTLEKDQQGTADTYTYNYWSSPVGYSNSTSNNNSYSLPDVFSGLNFLSSGYNGSASPLAVADYWIWKYSNQQSDNYSKWQHVRSTGSMIVGEGFTMKGPGTGSILTPQNYVLEGKPNNGTIELTINAGNDYLVGNPYPSSIDANKFITDNGPTIAGADVGANINGTLYFWEHWGGGSHNLSSYQGGYATYSLSGGVPAAAKGTNDPDVGTGGTPTKTPGRYIPVAQGFFVTAENGGTIEFNNSQRVFQIEDGTNSVFTKSTNESSKKSSNSNTVISDERTKLRLGFNSVNTIHRQLLVTIDDAATPHYDWGYDAPYIDSQMDDMYWVITDKKYTIQGIDEINASTILPLGIHTKNDGLNTITIDKLENAPEDLNIYLHDKELEIYHDLKQSDYEVHLFSGQYLNRFEITFSKGQTLGTKDVYHNIIEAYFSNEKNKIVIHNPNSNLIESIQMFNILGQSLFKIESNTSNNHIEYNANQINTGNYILKIETEFGIISKKVLVE</sequence>
<organism evidence="6 7">
    <name type="scientific">Algibacter luteus</name>
    <dbReference type="NCBI Taxonomy" id="1178825"/>
    <lineage>
        <taxon>Bacteria</taxon>
        <taxon>Pseudomonadati</taxon>
        <taxon>Bacteroidota</taxon>
        <taxon>Flavobacteriia</taxon>
        <taxon>Flavobacteriales</taxon>
        <taxon>Flavobacteriaceae</taxon>
        <taxon>Algibacter</taxon>
    </lineage>
</organism>
<dbReference type="GO" id="GO:0005975">
    <property type="term" value="P:carbohydrate metabolic process"/>
    <property type="evidence" value="ECO:0007669"/>
    <property type="project" value="UniProtKB-ARBA"/>
</dbReference>
<evidence type="ECO:0000259" key="5">
    <source>
        <dbReference type="PROSITE" id="PS51829"/>
    </source>
</evidence>
<dbReference type="InterPro" id="IPR006558">
    <property type="entry name" value="LamG-like"/>
</dbReference>
<dbReference type="eggNOG" id="COG5384">
    <property type="taxonomic scope" value="Bacteria"/>
</dbReference>
<dbReference type="STRING" id="1178825.SAMN05216261_2740"/>
<dbReference type="SMART" id="SM00560">
    <property type="entry name" value="LamGL"/>
    <property type="match status" value="1"/>
</dbReference>
<protein>
    <submittedName>
        <fullName evidence="6">Por secretion system C-terminal sorting domain-containing protein</fullName>
    </submittedName>
</protein>
<keyword evidence="1" id="KW-0645">Protease</keyword>
<evidence type="ECO:0000256" key="2">
    <source>
        <dbReference type="ARBA" id="ARBA00022729"/>
    </source>
</evidence>
<dbReference type="Gene3D" id="2.60.120.200">
    <property type="match status" value="1"/>
</dbReference>
<evidence type="ECO:0000256" key="3">
    <source>
        <dbReference type="ARBA" id="ARBA00022801"/>
    </source>
</evidence>
<dbReference type="GO" id="GO:0005509">
    <property type="term" value="F:calcium ion binding"/>
    <property type="evidence" value="ECO:0007669"/>
    <property type="project" value="InterPro"/>
</dbReference>
<keyword evidence="3" id="KW-0378">Hydrolase</keyword>
<dbReference type="Gene3D" id="2.60.120.260">
    <property type="entry name" value="Galactose-binding domain-like"/>
    <property type="match status" value="2"/>
</dbReference>
<dbReference type="eggNOG" id="COG4932">
    <property type="taxonomic scope" value="Bacteria"/>
</dbReference>
<proteinExistence type="predicted"/>
<dbReference type="Proteomes" id="UP000184396">
    <property type="component" value="Unassembled WGS sequence"/>
</dbReference>
<dbReference type="eggNOG" id="COG1345">
    <property type="taxonomic scope" value="Bacteria"/>
</dbReference>
<reference evidence="6 7" key="1">
    <citation type="submission" date="2016-11" db="EMBL/GenBank/DDBJ databases">
        <authorList>
            <person name="Jaros S."/>
            <person name="Januszkiewicz K."/>
            <person name="Wedrychowicz H."/>
        </authorList>
    </citation>
    <scope>NUCLEOTIDE SEQUENCE [LARGE SCALE GENOMIC DNA]</scope>
    <source>
        <strain evidence="6 7">CGMCC 1.12213</strain>
    </source>
</reference>
<evidence type="ECO:0000313" key="7">
    <source>
        <dbReference type="Proteomes" id="UP000184396"/>
    </source>
</evidence>
<dbReference type="InterPro" id="IPR026444">
    <property type="entry name" value="Secre_tail"/>
</dbReference>
<dbReference type="InterPro" id="IPR013320">
    <property type="entry name" value="ConA-like_dom_sf"/>
</dbReference>
<dbReference type="NCBIfam" id="TIGR04183">
    <property type="entry name" value="Por_Secre_tail"/>
    <property type="match status" value="1"/>
</dbReference>
<dbReference type="eggNOG" id="COG3291">
    <property type="taxonomic scope" value="Bacteria"/>
</dbReference>